<keyword evidence="15" id="KW-1185">Reference proteome</keyword>
<evidence type="ECO:0000313" key="15">
    <source>
        <dbReference type="Proteomes" id="UP000077755"/>
    </source>
</evidence>
<dbReference type="PANTHER" id="PTHR47992">
    <property type="entry name" value="PROTEIN PHOSPHATASE"/>
    <property type="match status" value="1"/>
</dbReference>
<organism evidence="14 15">
    <name type="scientific">Daucus carota subsp. sativus</name>
    <name type="common">Carrot</name>
    <dbReference type="NCBI Taxonomy" id="79200"/>
    <lineage>
        <taxon>Eukaryota</taxon>
        <taxon>Viridiplantae</taxon>
        <taxon>Streptophyta</taxon>
        <taxon>Embryophyta</taxon>
        <taxon>Tracheophyta</taxon>
        <taxon>Spermatophyta</taxon>
        <taxon>Magnoliopsida</taxon>
        <taxon>eudicotyledons</taxon>
        <taxon>Gunneridae</taxon>
        <taxon>Pentapetalae</taxon>
        <taxon>asterids</taxon>
        <taxon>campanulids</taxon>
        <taxon>Apiales</taxon>
        <taxon>Apiaceae</taxon>
        <taxon>Apioideae</taxon>
        <taxon>Scandiceae</taxon>
        <taxon>Daucinae</taxon>
        <taxon>Daucus</taxon>
        <taxon>Daucus sect. Daucus</taxon>
    </lineage>
</organism>
<dbReference type="GO" id="GO:0046872">
    <property type="term" value="F:metal ion binding"/>
    <property type="evidence" value="ECO:0007669"/>
    <property type="project" value="UniProtKB-KW"/>
</dbReference>
<reference evidence="14" key="2">
    <citation type="submission" date="2022-03" db="EMBL/GenBank/DDBJ databases">
        <title>Draft title - Genomic analysis of global carrot germplasm unveils the trajectory of domestication and the origin of high carotenoid orange carrot.</title>
        <authorList>
            <person name="Iorizzo M."/>
            <person name="Ellison S."/>
            <person name="Senalik D."/>
            <person name="Macko-Podgorni A."/>
            <person name="Grzebelus D."/>
            <person name="Bostan H."/>
            <person name="Rolling W."/>
            <person name="Curaba J."/>
            <person name="Simon P."/>
        </authorList>
    </citation>
    <scope>NUCLEOTIDE SEQUENCE</scope>
    <source>
        <tissue evidence="14">Leaf</tissue>
    </source>
</reference>
<evidence type="ECO:0000256" key="2">
    <source>
        <dbReference type="ARBA" id="ARBA00001946"/>
    </source>
</evidence>
<dbReference type="EC" id="3.1.3.16" evidence="4"/>
<accession>A0AAF0W501</accession>
<dbReference type="SMART" id="SM00332">
    <property type="entry name" value="PP2Cc"/>
    <property type="match status" value="1"/>
</dbReference>
<evidence type="ECO:0000256" key="4">
    <source>
        <dbReference type="ARBA" id="ARBA00013081"/>
    </source>
</evidence>
<proteinExistence type="inferred from homology"/>
<dbReference type="PROSITE" id="PS51746">
    <property type="entry name" value="PPM_2"/>
    <property type="match status" value="1"/>
</dbReference>
<evidence type="ECO:0000256" key="11">
    <source>
        <dbReference type="ARBA" id="ARBA00048336"/>
    </source>
</evidence>
<keyword evidence="7" id="KW-0460">Magnesium</keyword>
<dbReference type="KEGG" id="dcr:108221721"/>
<comment type="cofactor">
    <cofactor evidence="1">
        <name>Mn(2+)</name>
        <dbReference type="ChEBI" id="CHEBI:29035"/>
    </cofactor>
</comment>
<evidence type="ECO:0000256" key="1">
    <source>
        <dbReference type="ARBA" id="ARBA00001936"/>
    </source>
</evidence>
<dbReference type="PROSITE" id="PS01032">
    <property type="entry name" value="PPM_1"/>
    <property type="match status" value="1"/>
</dbReference>
<dbReference type="Proteomes" id="UP000077755">
    <property type="component" value="Chromosome 1"/>
</dbReference>
<dbReference type="CDD" id="cd00143">
    <property type="entry name" value="PP2Cc"/>
    <property type="match status" value="1"/>
</dbReference>
<dbReference type="FunFam" id="3.60.40.10:FF:000020">
    <property type="entry name" value="Probable protein phosphatase 2C 42"/>
    <property type="match status" value="1"/>
</dbReference>
<comment type="catalytic activity">
    <reaction evidence="10">
        <text>O-phospho-L-seryl-[protein] + H2O = L-seryl-[protein] + phosphate</text>
        <dbReference type="Rhea" id="RHEA:20629"/>
        <dbReference type="Rhea" id="RHEA-COMP:9863"/>
        <dbReference type="Rhea" id="RHEA-COMP:11604"/>
        <dbReference type="ChEBI" id="CHEBI:15377"/>
        <dbReference type="ChEBI" id="CHEBI:29999"/>
        <dbReference type="ChEBI" id="CHEBI:43474"/>
        <dbReference type="ChEBI" id="CHEBI:83421"/>
        <dbReference type="EC" id="3.1.3.16"/>
    </reaction>
</comment>
<dbReference type="Gene3D" id="3.60.40.10">
    <property type="entry name" value="PPM-type phosphatase domain"/>
    <property type="match status" value="1"/>
</dbReference>
<dbReference type="AlphaFoldDB" id="A0AAF0W501"/>
<dbReference type="SUPFAM" id="SSF81606">
    <property type="entry name" value="PP2C-like"/>
    <property type="match status" value="1"/>
</dbReference>
<dbReference type="EMBL" id="CP093343">
    <property type="protein sequence ID" value="WOG82464.1"/>
    <property type="molecule type" value="Genomic_DNA"/>
</dbReference>
<evidence type="ECO:0000256" key="5">
    <source>
        <dbReference type="ARBA" id="ARBA00022723"/>
    </source>
</evidence>
<comment type="similarity">
    <text evidence="3 12">Belongs to the PP2C family.</text>
</comment>
<comment type="catalytic activity">
    <reaction evidence="11">
        <text>O-phospho-L-threonyl-[protein] + H2O = L-threonyl-[protein] + phosphate</text>
        <dbReference type="Rhea" id="RHEA:47004"/>
        <dbReference type="Rhea" id="RHEA-COMP:11060"/>
        <dbReference type="Rhea" id="RHEA-COMP:11605"/>
        <dbReference type="ChEBI" id="CHEBI:15377"/>
        <dbReference type="ChEBI" id="CHEBI:30013"/>
        <dbReference type="ChEBI" id="CHEBI:43474"/>
        <dbReference type="ChEBI" id="CHEBI:61977"/>
        <dbReference type="EC" id="3.1.3.16"/>
    </reaction>
</comment>
<evidence type="ECO:0000256" key="9">
    <source>
        <dbReference type="ARBA" id="ARBA00023211"/>
    </source>
</evidence>
<dbReference type="InterPro" id="IPR000222">
    <property type="entry name" value="PP2C_BS"/>
</dbReference>
<evidence type="ECO:0000256" key="10">
    <source>
        <dbReference type="ARBA" id="ARBA00047761"/>
    </source>
</evidence>
<dbReference type="SMART" id="SM00331">
    <property type="entry name" value="PP2C_SIG"/>
    <property type="match status" value="1"/>
</dbReference>
<evidence type="ECO:0000256" key="3">
    <source>
        <dbReference type="ARBA" id="ARBA00006702"/>
    </source>
</evidence>
<evidence type="ECO:0000256" key="8">
    <source>
        <dbReference type="ARBA" id="ARBA00022912"/>
    </source>
</evidence>
<protein>
    <recommendedName>
        <fullName evidence="4">protein-serine/threonine phosphatase</fullName>
        <ecNumber evidence="4">3.1.3.16</ecNumber>
    </recommendedName>
</protein>
<keyword evidence="6 12" id="KW-0378">Hydrolase</keyword>
<dbReference type="Pfam" id="PF00481">
    <property type="entry name" value="PP2C"/>
    <property type="match status" value="1"/>
</dbReference>
<dbReference type="InterPro" id="IPR001932">
    <property type="entry name" value="PPM-type_phosphatase-like_dom"/>
</dbReference>
<evidence type="ECO:0000256" key="12">
    <source>
        <dbReference type="RuleBase" id="RU003465"/>
    </source>
</evidence>
<keyword evidence="8 12" id="KW-0904">Protein phosphatase</keyword>
<keyword evidence="5" id="KW-0479">Metal-binding</keyword>
<feature type="domain" description="PPM-type phosphatase" evidence="13">
    <location>
        <begin position="31"/>
        <end position="336"/>
    </location>
</feature>
<keyword evidence="9" id="KW-0464">Manganese</keyword>
<dbReference type="GO" id="GO:0004722">
    <property type="term" value="F:protein serine/threonine phosphatase activity"/>
    <property type="evidence" value="ECO:0007669"/>
    <property type="project" value="UniProtKB-EC"/>
</dbReference>
<sequence>MLRSCYKGLERCLGLRGSDGLLWHGDLKQHACGEFSIAVVQANSTLEDQSQVITTPNSTFVGVYDGHGGPEASRFVNKHLFNFVQKFESEQKGLSAEVLRKAFSATEEEFIQLVRRELPVRPQMASVGSCCLVGAISNNELYVANLGDSRVVLGRRILNGQKESVIAERLSNDHNVADEEVRREVEALHPDDTPIVVYCRGVWRINGIIQVSRSIGDVYLKRPEFNRDPIFQQFGNPVPLRRAVLSAEPAIISRKLKPHDLFLIFASDGLWEHLTDEEAVDIVVKNPRAGIAKRLVSTAIREVGKKLDMKYRDIKNKPKGNRRKYHDDITVIVIYLDQHAGSPNHKYKHTTNGCITPPVDIFSHKTGDVVDGLII</sequence>
<comment type="cofactor">
    <cofactor evidence="2">
        <name>Mg(2+)</name>
        <dbReference type="ChEBI" id="CHEBI:18420"/>
    </cofactor>
</comment>
<evidence type="ECO:0000259" key="13">
    <source>
        <dbReference type="PROSITE" id="PS51746"/>
    </source>
</evidence>
<dbReference type="InterPro" id="IPR015655">
    <property type="entry name" value="PP2C"/>
</dbReference>
<evidence type="ECO:0000256" key="7">
    <source>
        <dbReference type="ARBA" id="ARBA00022842"/>
    </source>
</evidence>
<reference evidence="14" key="1">
    <citation type="journal article" date="2016" name="Nat. Genet.">
        <title>A high-quality carrot genome assembly provides new insights into carotenoid accumulation and asterid genome evolution.</title>
        <authorList>
            <person name="Iorizzo M."/>
            <person name="Ellison S."/>
            <person name="Senalik D."/>
            <person name="Zeng P."/>
            <person name="Satapoomin P."/>
            <person name="Huang J."/>
            <person name="Bowman M."/>
            <person name="Iovene M."/>
            <person name="Sanseverino W."/>
            <person name="Cavagnaro P."/>
            <person name="Yildiz M."/>
            <person name="Macko-Podgorni A."/>
            <person name="Moranska E."/>
            <person name="Grzebelus E."/>
            <person name="Grzebelus D."/>
            <person name="Ashrafi H."/>
            <person name="Zheng Z."/>
            <person name="Cheng S."/>
            <person name="Spooner D."/>
            <person name="Van Deynze A."/>
            <person name="Simon P."/>
        </authorList>
    </citation>
    <scope>NUCLEOTIDE SEQUENCE</scope>
    <source>
        <tissue evidence="14">Leaf</tissue>
    </source>
</reference>
<dbReference type="InterPro" id="IPR036457">
    <property type="entry name" value="PPM-type-like_dom_sf"/>
</dbReference>
<name>A0AAF0W501_DAUCS</name>
<gene>
    <name evidence="14" type="ORF">DCAR_0101628</name>
</gene>
<evidence type="ECO:0000256" key="6">
    <source>
        <dbReference type="ARBA" id="ARBA00022801"/>
    </source>
</evidence>
<evidence type="ECO:0000313" key="14">
    <source>
        <dbReference type="EMBL" id="WOG82464.1"/>
    </source>
</evidence>